<dbReference type="Gene3D" id="3.40.50.1010">
    <property type="entry name" value="5'-nuclease"/>
    <property type="match status" value="1"/>
</dbReference>
<dbReference type="EMBL" id="MVIC01000048">
    <property type="protein sequence ID" value="ORB11569.1"/>
    <property type="molecule type" value="Genomic_DNA"/>
</dbReference>
<evidence type="ECO:0000259" key="2">
    <source>
        <dbReference type="Pfam" id="PF01936"/>
    </source>
</evidence>
<protein>
    <submittedName>
        <fullName evidence="4">NYN domain-containing protein</fullName>
    </submittedName>
</protein>
<evidence type="ECO:0000313" key="5">
    <source>
        <dbReference type="Proteomes" id="UP000192374"/>
    </source>
</evidence>
<dbReference type="Proteomes" id="UP000466894">
    <property type="component" value="Chromosome"/>
</dbReference>
<evidence type="ECO:0000256" key="1">
    <source>
        <dbReference type="SAM" id="MobiDB-lite"/>
    </source>
</evidence>
<dbReference type="Pfam" id="PF01936">
    <property type="entry name" value="NYN"/>
    <property type="match status" value="1"/>
</dbReference>
<dbReference type="RefSeq" id="WP_083089332.1">
    <property type="nucleotide sequence ID" value="NZ_AP022583.1"/>
</dbReference>
<reference evidence="4 5" key="1">
    <citation type="submission" date="2017-02" db="EMBL/GenBank/DDBJ databases">
        <title>The new phylogeny of genus Mycobacterium.</title>
        <authorList>
            <person name="Tortoli E."/>
            <person name="Trovato A."/>
            <person name="Cirillo D.M."/>
        </authorList>
    </citation>
    <scope>NUCLEOTIDE SEQUENCE [LARGE SCALE GENOMIC DNA]</scope>
    <source>
        <strain evidence="4 5">DSM 45145</strain>
    </source>
</reference>
<sequence>MSLTQETHTPEPFPPPAASTDSYGNGVGGFAQPVRRVLLVWDAPNLDMGLGSILGRRPTALERPRFDALGRWLLARTAELAAGRSDVSVEPEATVFTNIAAGSADVVRPWVDALRNVGFAVFAKPKVDDNSDVDGDMLRHIALRCNEGLAALVVASADGQAFRQPLEDIARGGVPVQVLGFREHASWALASDSLEFVDLEDIAGVFREPLPRIGLDSLPEEGAWLQPFRPLSSLLASRV</sequence>
<dbReference type="EMBL" id="AP022583">
    <property type="protein sequence ID" value="BBY06609.1"/>
    <property type="molecule type" value="Genomic_DNA"/>
</dbReference>
<dbReference type="GO" id="GO:0004540">
    <property type="term" value="F:RNA nuclease activity"/>
    <property type="evidence" value="ECO:0007669"/>
    <property type="project" value="InterPro"/>
</dbReference>
<dbReference type="Proteomes" id="UP000192374">
    <property type="component" value="Unassembled WGS sequence"/>
</dbReference>
<dbReference type="InterPro" id="IPR021139">
    <property type="entry name" value="NYN"/>
</dbReference>
<keyword evidence="5" id="KW-1185">Reference proteome</keyword>
<reference evidence="3 6" key="2">
    <citation type="journal article" date="2019" name="Emerg. Microbes Infect.">
        <title>Comprehensive subspecies identification of 175 nontuberculous mycobacteria species based on 7547 genomic profiles.</title>
        <authorList>
            <person name="Matsumoto Y."/>
            <person name="Kinjo T."/>
            <person name="Motooka D."/>
            <person name="Nabeya D."/>
            <person name="Jung N."/>
            <person name="Uechi K."/>
            <person name="Horii T."/>
            <person name="Iida T."/>
            <person name="Fujita J."/>
            <person name="Nakamura S."/>
        </authorList>
    </citation>
    <scope>NUCLEOTIDE SEQUENCE [LARGE SCALE GENOMIC DNA]</scope>
    <source>
        <strain evidence="3 6">JCM 16367</strain>
    </source>
</reference>
<evidence type="ECO:0000313" key="3">
    <source>
        <dbReference type="EMBL" id="BBY06609.1"/>
    </source>
</evidence>
<proteinExistence type="predicted"/>
<reference evidence="3" key="3">
    <citation type="submission" date="2020-02" db="EMBL/GenBank/DDBJ databases">
        <authorList>
            <person name="Matsumoto Y."/>
            <person name="Motooka D."/>
            <person name="Nakamura S."/>
        </authorList>
    </citation>
    <scope>NUCLEOTIDE SEQUENCE</scope>
    <source>
        <strain evidence="3">JCM 16367</strain>
    </source>
</reference>
<organism evidence="3 6">
    <name type="scientific">Mycobacterium noviomagense</name>
    <dbReference type="NCBI Taxonomy" id="459858"/>
    <lineage>
        <taxon>Bacteria</taxon>
        <taxon>Bacillati</taxon>
        <taxon>Actinomycetota</taxon>
        <taxon>Actinomycetes</taxon>
        <taxon>Mycobacteriales</taxon>
        <taxon>Mycobacteriaceae</taxon>
        <taxon>Mycobacterium</taxon>
    </lineage>
</organism>
<dbReference type="OrthoDB" id="4772393at2"/>
<dbReference type="AlphaFoldDB" id="A0A7I7PDM3"/>
<feature type="region of interest" description="Disordered" evidence="1">
    <location>
        <begin position="1"/>
        <end position="25"/>
    </location>
</feature>
<evidence type="ECO:0000313" key="6">
    <source>
        <dbReference type="Proteomes" id="UP000466894"/>
    </source>
</evidence>
<accession>A0A7I7PDM3</accession>
<name>A0A7I7PDM3_9MYCO</name>
<evidence type="ECO:0000313" key="4">
    <source>
        <dbReference type="EMBL" id="ORB11569.1"/>
    </source>
</evidence>
<dbReference type="KEGG" id="mnv:MNVI_19270"/>
<gene>
    <name evidence="4" type="ORF">BST37_19075</name>
    <name evidence="3" type="ORF">MNVI_19270</name>
</gene>
<feature type="domain" description="NYN" evidence="2">
    <location>
        <begin position="37"/>
        <end position="199"/>
    </location>
</feature>